<dbReference type="EMBL" id="AHMI02000290">
    <property type="protein sequence ID" value="EMY12565.1"/>
    <property type="molecule type" value="Genomic_DNA"/>
</dbReference>
<evidence type="ECO:0000313" key="1">
    <source>
        <dbReference type="EMBL" id="EMY12565.1"/>
    </source>
</evidence>
<reference evidence="1 2" key="1">
    <citation type="submission" date="2013-02" db="EMBL/GenBank/DDBJ databases">
        <authorList>
            <person name="Harkins D.M."/>
            <person name="Durkin A.S."/>
            <person name="Brinkac L.M."/>
            <person name="Haft D.H."/>
            <person name="Selengut J.D."/>
            <person name="Sanka R."/>
            <person name="DePew J."/>
            <person name="Purushe J."/>
            <person name="Haake D.A."/>
            <person name="Matsunaga J."/>
            <person name="Vinetz J.M."/>
            <person name="Sutton G.G."/>
            <person name="Nierman W.C."/>
            <person name="Fouts D.E."/>
        </authorList>
    </citation>
    <scope>NUCLEOTIDE SEQUENCE [LARGE SCALE GENOMIC DNA]</scope>
    <source>
        <strain evidence="1 2">Ecochallenge</strain>
    </source>
</reference>
<gene>
    <name evidence="1" type="ORF">LEP1GSC043_3214</name>
</gene>
<protein>
    <submittedName>
        <fullName evidence="1">Uncharacterized protein</fullName>
    </submittedName>
</protein>
<name>N1U8Y7_9LEPT</name>
<comment type="caution">
    <text evidence="1">The sequence shown here is derived from an EMBL/GenBank/DDBJ whole genome shotgun (WGS) entry which is preliminary data.</text>
</comment>
<organism evidence="1 2">
    <name type="scientific">Leptospira weilii str. Ecochallenge</name>
    <dbReference type="NCBI Taxonomy" id="1049986"/>
    <lineage>
        <taxon>Bacteria</taxon>
        <taxon>Pseudomonadati</taxon>
        <taxon>Spirochaetota</taxon>
        <taxon>Spirochaetia</taxon>
        <taxon>Leptospirales</taxon>
        <taxon>Leptospiraceae</taxon>
        <taxon>Leptospira</taxon>
    </lineage>
</organism>
<evidence type="ECO:0000313" key="2">
    <source>
        <dbReference type="Proteomes" id="UP000012249"/>
    </source>
</evidence>
<dbReference type="AlphaFoldDB" id="N1U8Y7"/>
<accession>N1U8Y7</accession>
<proteinExistence type="predicted"/>
<sequence>MFFRVFQFVSLCCVRSWFRKIYRGVREVSLIFRLNLEARMDT</sequence>
<dbReference type="Proteomes" id="UP000012249">
    <property type="component" value="Unassembled WGS sequence"/>
</dbReference>